<reference evidence="2" key="2">
    <citation type="submission" date="2021-04" db="EMBL/GenBank/DDBJ databases">
        <authorList>
            <person name="Podell S."/>
        </authorList>
    </citation>
    <scope>NUCLEOTIDE SEQUENCE</scope>
    <source>
        <strain evidence="2">Hildebrandi</strain>
    </source>
</reference>
<dbReference type="OrthoDB" id="199921at2759"/>
<sequence length="448" mass="49173">MKIPWSYVVVVAAAVRWRPCQGLVVFGRCLSKTIVTPINGPTHEMNISGRPDTCPRNSRSSVVYSNKDALCGTNNNLVPWAKSLPLLFHPTEFGAILAAVLASCLLITPPLPAHAGEVGAKITKAVTTSDLGIIVRQSVVKGAQIMDKIDGQWERLSDNLGLGAERSKQSARPKAKVIPELQPLDVAAANRLLQISDMAFLRAYPGGSLSNNKLQQEVDGVAKMVQVSFQRSGVAFVDPARPLEFETGPQFNFAVYSHYKAYSNLLLEQQQSQNSKDSKSFATIRADFERFVGQALLNEWKIKETSSSPLTRALQQTDTLATKLRDFGFAAFVDPSPPIDSEDWQDFLEGDVPELNWNVAVDGDITLNAQILLQEQGYRIYPNIARFVLQQIFQDVLAQATAQPGGVGGISSATKVSVMDYYFDTDYTSDPDKFEAKEVLLSVSLENE</sequence>
<proteinExistence type="predicted"/>
<keyword evidence="1" id="KW-0732">Signal</keyword>
<dbReference type="AlphaFoldDB" id="A0A9K3LAK7"/>
<reference evidence="2" key="1">
    <citation type="journal article" date="2021" name="Sci. Rep.">
        <title>Diploid genomic architecture of Nitzschia inconspicua, an elite biomass production diatom.</title>
        <authorList>
            <person name="Oliver A."/>
            <person name="Podell S."/>
            <person name="Pinowska A."/>
            <person name="Traller J.C."/>
            <person name="Smith S.R."/>
            <person name="McClure R."/>
            <person name="Beliaev A."/>
            <person name="Bohutskyi P."/>
            <person name="Hill E.A."/>
            <person name="Rabines A."/>
            <person name="Zheng H."/>
            <person name="Allen L.Z."/>
            <person name="Kuo A."/>
            <person name="Grigoriev I.V."/>
            <person name="Allen A.E."/>
            <person name="Hazlebeck D."/>
            <person name="Allen E.E."/>
        </authorList>
    </citation>
    <scope>NUCLEOTIDE SEQUENCE</scope>
    <source>
        <strain evidence="2">Hildebrandi</strain>
    </source>
</reference>
<dbReference type="Proteomes" id="UP000693970">
    <property type="component" value="Unassembled WGS sequence"/>
</dbReference>
<organism evidence="2 3">
    <name type="scientific">Nitzschia inconspicua</name>
    <dbReference type="NCBI Taxonomy" id="303405"/>
    <lineage>
        <taxon>Eukaryota</taxon>
        <taxon>Sar</taxon>
        <taxon>Stramenopiles</taxon>
        <taxon>Ochrophyta</taxon>
        <taxon>Bacillariophyta</taxon>
        <taxon>Bacillariophyceae</taxon>
        <taxon>Bacillariophycidae</taxon>
        <taxon>Bacillariales</taxon>
        <taxon>Bacillariaceae</taxon>
        <taxon>Nitzschia</taxon>
    </lineage>
</organism>
<comment type="caution">
    <text evidence="2">The sequence shown here is derived from an EMBL/GenBank/DDBJ whole genome shotgun (WGS) entry which is preliminary data.</text>
</comment>
<evidence type="ECO:0000256" key="1">
    <source>
        <dbReference type="SAM" id="SignalP"/>
    </source>
</evidence>
<accession>A0A9K3LAK7</accession>
<keyword evidence="3" id="KW-1185">Reference proteome</keyword>
<feature type="chain" id="PRO_5039900798" evidence="1">
    <location>
        <begin position="23"/>
        <end position="448"/>
    </location>
</feature>
<feature type="signal peptide" evidence="1">
    <location>
        <begin position="1"/>
        <end position="22"/>
    </location>
</feature>
<evidence type="ECO:0000313" key="3">
    <source>
        <dbReference type="Proteomes" id="UP000693970"/>
    </source>
</evidence>
<name>A0A9K3LAK7_9STRA</name>
<gene>
    <name evidence="2" type="ORF">IV203_015121</name>
</gene>
<dbReference type="EMBL" id="JAGRRH010000014">
    <property type="protein sequence ID" value="KAG7358532.1"/>
    <property type="molecule type" value="Genomic_DNA"/>
</dbReference>
<evidence type="ECO:0000313" key="2">
    <source>
        <dbReference type="EMBL" id="KAG7358532.1"/>
    </source>
</evidence>
<protein>
    <submittedName>
        <fullName evidence="2">Uncharacterized protein</fullName>
    </submittedName>
</protein>